<accession>M2TET3</accession>
<keyword evidence="3" id="KW-1185">Reference proteome</keyword>
<organism evidence="2 3">
    <name type="scientific">Cochliobolus heterostrophus (strain C5 / ATCC 48332 / race O)</name>
    <name type="common">Southern corn leaf blight fungus</name>
    <name type="synonym">Bipolaris maydis</name>
    <dbReference type="NCBI Taxonomy" id="701091"/>
    <lineage>
        <taxon>Eukaryota</taxon>
        <taxon>Fungi</taxon>
        <taxon>Dikarya</taxon>
        <taxon>Ascomycota</taxon>
        <taxon>Pezizomycotina</taxon>
        <taxon>Dothideomycetes</taxon>
        <taxon>Pleosporomycetidae</taxon>
        <taxon>Pleosporales</taxon>
        <taxon>Pleosporineae</taxon>
        <taxon>Pleosporaceae</taxon>
        <taxon>Bipolaris</taxon>
    </lineage>
</organism>
<dbReference type="EMBL" id="KB445594">
    <property type="protein sequence ID" value="EMD85034.1"/>
    <property type="molecule type" value="Genomic_DNA"/>
</dbReference>
<sequence length="89" mass="10192">IGEYITPIGLAHLVMQTGSFKSEGLILYTKFNDMNDLNLLKNVLIDKYGIDTTVLNHSGKMEICIKVESIPLLRSIIHPYMYPELYYLL</sequence>
<dbReference type="GO" id="GO:0004519">
    <property type="term" value="F:endonuclease activity"/>
    <property type="evidence" value="ECO:0007669"/>
    <property type="project" value="InterPro"/>
</dbReference>
<gene>
    <name evidence="2" type="ORF">COCHEDRAFT_41642</name>
</gene>
<name>M2TET3_COCH5</name>
<reference evidence="2 3" key="1">
    <citation type="journal article" date="2012" name="PLoS Pathog.">
        <title>Diverse lifestyles and strategies of plant pathogenesis encoded in the genomes of eighteen Dothideomycetes fungi.</title>
        <authorList>
            <person name="Ohm R.A."/>
            <person name="Feau N."/>
            <person name="Henrissat B."/>
            <person name="Schoch C.L."/>
            <person name="Horwitz B.A."/>
            <person name="Barry K.W."/>
            <person name="Condon B.J."/>
            <person name="Copeland A.C."/>
            <person name="Dhillon B."/>
            <person name="Glaser F."/>
            <person name="Hesse C.N."/>
            <person name="Kosti I."/>
            <person name="LaButti K."/>
            <person name="Lindquist E.A."/>
            <person name="Lucas S."/>
            <person name="Salamov A.A."/>
            <person name="Bradshaw R.E."/>
            <person name="Ciuffetti L."/>
            <person name="Hamelin R.C."/>
            <person name="Kema G.H.J."/>
            <person name="Lawrence C."/>
            <person name="Scott J.A."/>
            <person name="Spatafora J.W."/>
            <person name="Turgeon B.G."/>
            <person name="de Wit P.J.G.M."/>
            <person name="Zhong S."/>
            <person name="Goodwin S.B."/>
            <person name="Grigoriev I.V."/>
        </authorList>
    </citation>
    <scope>NUCLEOTIDE SEQUENCE [LARGE SCALE GENOMIC DNA]</scope>
    <source>
        <strain evidence="3">C5 / ATCC 48332 / race O</strain>
    </source>
</reference>
<feature type="non-terminal residue" evidence="2">
    <location>
        <position position="89"/>
    </location>
</feature>
<proteinExistence type="predicted"/>
<feature type="domain" description="Homing endonuclease LAGLIDADG" evidence="1">
    <location>
        <begin position="2"/>
        <end position="72"/>
    </location>
</feature>
<protein>
    <recommendedName>
        <fullName evidence="1">Homing endonuclease LAGLIDADG domain-containing protein</fullName>
    </recommendedName>
</protein>
<dbReference type="SUPFAM" id="SSF55608">
    <property type="entry name" value="Homing endonucleases"/>
    <property type="match status" value="1"/>
</dbReference>
<evidence type="ECO:0000313" key="2">
    <source>
        <dbReference type="EMBL" id="EMD85034.1"/>
    </source>
</evidence>
<dbReference type="HOGENOM" id="CLU_2460690_0_0_1"/>
<dbReference type="AlphaFoldDB" id="M2TET3"/>
<dbReference type="Gene3D" id="3.10.28.10">
    <property type="entry name" value="Homing endonucleases"/>
    <property type="match status" value="1"/>
</dbReference>
<evidence type="ECO:0000313" key="3">
    <source>
        <dbReference type="Proteomes" id="UP000016936"/>
    </source>
</evidence>
<feature type="non-terminal residue" evidence="2">
    <location>
        <position position="1"/>
    </location>
</feature>
<evidence type="ECO:0000259" key="1">
    <source>
        <dbReference type="Pfam" id="PF03161"/>
    </source>
</evidence>
<reference evidence="3" key="2">
    <citation type="journal article" date="2013" name="PLoS Genet.">
        <title>Comparative genome structure, secondary metabolite, and effector coding capacity across Cochliobolus pathogens.</title>
        <authorList>
            <person name="Condon B.J."/>
            <person name="Leng Y."/>
            <person name="Wu D."/>
            <person name="Bushley K.E."/>
            <person name="Ohm R.A."/>
            <person name="Otillar R."/>
            <person name="Martin J."/>
            <person name="Schackwitz W."/>
            <person name="Grimwood J."/>
            <person name="MohdZainudin N."/>
            <person name="Xue C."/>
            <person name="Wang R."/>
            <person name="Manning V.A."/>
            <person name="Dhillon B."/>
            <person name="Tu Z.J."/>
            <person name="Steffenson B.J."/>
            <person name="Salamov A."/>
            <person name="Sun H."/>
            <person name="Lowry S."/>
            <person name="LaButti K."/>
            <person name="Han J."/>
            <person name="Copeland A."/>
            <person name="Lindquist E."/>
            <person name="Barry K."/>
            <person name="Schmutz J."/>
            <person name="Baker S.E."/>
            <person name="Ciuffetti L.M."/>
            <person name="Grigoriev I.V."/>
            <person name="Zhong S."/>
            <person name="Turgeon B.G."/>
        </authorList>
    </citation>
    <scope>NUCLEOTIDE SEQUENCE [LARGE SCALE GENOMIC DNA]</scope>
    <source>
        <strain evidence="3">C5 / ATCC 48332 / race O</strain>
    </source>
</reference>
<dbReference type="InterPro" id="IPR004860">
    <property type="entry name" value="LAGLIDADG_dom"/>
</dbReference>
<dbReference type="OrthoDB" id="5428677at2759"/>
<dbReference type="InterPro" id="IPR027434">
    <property type="entry name" value="Homing_endonucl"/>
</dbReference>
<dbReference type="Proteomes" id="UP000016936">
    <property type="component" value="Unassembled WGS sequence"/>
</dbReference>
<dbReference type="Pfam" id="PF03161">
    <property type="entry name" value="LAGLIDADG_2"/>
    <property type="match status" value="1"/>
</dbReference>